<evidence type="ECO:0000313" key="3">
    <source>
        <dbReference type="Proteomes" id="UP001063166"/>
    </source>
</evidence>
<evidence type="ECO:0000256" key="1">
    <source>
        <dbReference type="SAM" id="Phobius"/>
    </source>
</evidence>
<reference evidence="2" key="1">
    <citation type="submission" date="2022-07" db="EMBL/GenBank/DDBJ databases">
        <title>The genome of Lyophyllum shimeji provides insight into the initial evolution of ectomycorrhizal fungal genome.</title>
        <authorList>
            <person name="Kobayashi Y."/>
            <person name="Shibata T."/>
            <person name="Hirakawa H."/>
            <person name="Shigenobu S."/>
            <person name="Nishiyama T."/>
            <person name="Yamada A."/>
            <person name="Hasebe M."/>
            <person name="Kawaguchi M."/>
        </authorList>
    </citation>
    <scope>NUCLEOTIDE SEQUENCE</scope>
    <source>
        <strain evidence="2">AT787</strain>
    </source>
</reference>
<feature type="transmembrane region" description="Helical" evidence="1">
    <location>
        <begin position="344"/>
        <end position="364"/>
    </location>
</feature>
<dbReference type="EMBL" id="BRPK01000010">
    <property type="protein sequence ID" value="GLB41841.1"/>
    <property type="molecule type" value="Genomic_DNA"/>
</dbReference>
<name>A0A9P3PUC4_LYOSH</name>
<dbReference type="AlphaFoldDB" id="A0A9P3PUC4"/>
<evidence type="ECO:0000313" key="2">
    <source>
        <dbReference type="EMBL" id="GLB41841.1"/>
    </source>
</evidence>
<organism evidence="2 3">
    <name type="scientific">Lyophyllum shimeji</name>
    <name type="common">Hon-shimeji</name>
    <name type="synonym">Tricholoma shimeji</name>
    <dbReference type="NCBI Taxonomy" id="47721"/>
    <lineage>
        <taxon>Eukaryota</taxon>
        <taxon>Fungi</taxon>
        <taxon>Dikarya</taxon>
        <taxon>Basidiomycota</taxon>
        <taxon>Agaricomycotina</taxon>
        <taxon>Agaricomycetes</taxon>
        <taxon>Agaricomycetidae</taxon>
        <taxon>Agaricales</taxon>
        <taxon>Tricholomatineae</taxon>
        <taxon>Lyophyllaceae</taxon>
        <taxon>Lyophyllum</taxon>
    </lineage>
</organism>
<protein>
    <submittedName>
        <fullName evidence="2">Uncharacterized protein</fullName>
    </submittedName>
</protein>
<gene>
    <name evidence="2" type="ORF">LshimejAT787_1004410</name>
</gene>
<keyword evidence="1" id="KW-1133">Transmembrane helix</keyword>
<keyword evidence="3" id="KW-1185">Reference proteome</keyword>
<comment type="caution">
    <text evidence="2">The sequence shown here is derived from an EMBL/GenBank/DDBJ whole genome shotgun (WGS) entry which is preliminary data.</text>
</comment>
<accession>A0A9P3PUC4</accession>
<dbReference type="Proteomes" id="UP001063166">
    <property type="component" value="Unassembled WGS sequence"/>
</dbReference>
<keyword evidence="1" id="KW-0472">Membrane</keyword>
<sequence length="392" mass="44343">MTLKSSHFVTSINAGASSSLPRRHAWARITCHVTRWRTVHCCLYAKASIHHLRTSIAACRRRLPRLLPQELPHPTILPFLARTAQFFNGLWHSGHCEDAPLVTPRSLAQAGTREFSDKPLRTGPSHSNNDIRHAKNRKDMPIFGCCDISRRQKALTLRILDSLIYFATVITFDREVDLIRASGATCPLKIDHNHLDRSDEENSLSFRFYPVSERCSIDPCNLVNLPVVTLFFSLDTVSARAYVAPLLFVIALHSWLVADVRMHAHITELDDDRWETGGELLMKGQAWMTVSLILLMQGILWRRRVALRGVLFSLYLVACPGMKATKHPCASATILVPMNVPPWFFAWWHPVVLYDAVLCVLALCTRIKHVNEMRAVEKRADKDAAGNSLELC</sequence>
<feature type="transmembrane region" description="Helical" evidence="1">
    <location>
        <begin position="239"/>
        <end position="258"/>
    </location>
</feature>
<proteinExistence type="predicted"/>
<feature type="transmembrane region" description="Helical" evidence="1">
    <location>
        <begin position="305"/>
        <end position="324"/>
    </location>
</feature>
<keyword evidence="1" id="KW-0812">Transmembrane</keyword>